<dbReference type="Proteomes" id="UP001370348">
    <property type="component" value="Chromosome"/>
</dbReference>
<evidence type="ECO:0000313" key="3">
    <source>
        <dbReference type="Proteomes" id="UP001370348"/>
    </source>
</evidence>
<dbReference type="EMBL" id="CP089984">
    <property type="protein sequence ID" value="WXB17503.1"/>
    <property type="molecule type" value="Genomic_DNA"/>
</dbReference>
<proteinExistence type="predicted"/>
<feature type="transmembrane region" description="Helical" evidence="1">
    <location>
        <begin position="7"/>
        <end position="32"/>
    </location>
</feature>
<keyword evidence="1" id="KW-0472">Membrane</keyword>
<feature type="transmembrane region" description="Helical" evidence="1">
    <location>
        <begin position="52"/>
        <end position="69"/>
    </location>
</feature>
<feature type="transmembrane region" description="Helical" evidence="1">
    <location>
        <begin position="191"/>
        <end position="210"/>
    </location>
</feature>
<keyword evidence="1" id="KW-0812">Transmembrane</keyword>
<sequence>MRRSQNWIAALGFMVAISIVYCANLQLGLGFWSSLPGWFWWRTEKPAEPQGLALLAAGWIFAVSALQLAQGRSTAHLARPARDRARMVVVAVLVFGAALLFSFGHVLLEGRGLDPSRRYLAYVQGACLHSNPLAVIRYYEDIVRSEYWFGGFYRTKPPGLAAMYTIACNIACGFPGPLPDHEGRMARTVDLLVWIWPLFSAASAVLVGLFTARISRPRSSRPSASRDRMDFALGGVLFASTPAVGIVVMNADQFLYPGLVASSGLALVRALDGGGTARGRAGSAALGAIWMWVFCFFHFSTLAAAAGLLGGAGLALAVRMVDRSVPRRETWRIAASLALTLCLVTVLAFVVLRYDPLMRYRDAMAAHIGWKGFTDTPRERAYWASIDLLELSMTSGWPLACLATFGAFSLLSEPRRWLRPQGALLLMPMVFLLAAAWVGKTKGETGRIWIFSLAFTVPLAVERLRAIAPRRLVLSASTVVGLQVVAAIFLKRYQDFRPH</sequence>
<organism evidence="2 3">
    <name type="scientific">Pendulispora albinea</name>
    <dbReference type="NCBI Taxonomy" id="2741071"/>
    <lineage>
        <taxon>Bacteria</taxon>
        <taxon>Pseudomonadati</taxon>
        <taxon>Myxococcota</taxon>
        <taxon>Myxococcia</taxon>
        <taxon>Myxococcales</taxon>
        <taxon>Sorangiineae</taxon>
        <taxon>Pendulisporaceae</taxon>
        <taxon>Pendulispora</taxon>
    </lineage>
</organism>
<feature type="transmembrane region" description="Helical" evidence="1">
    <location>
        <begin position="330"/>
        <end position="352"/>
    </location>
</feature>
<keyword evidence="3" id="KW-1185">Reference proteome</keyword>
<accession>A0ABZ2M5I3</accession>
<dbReference type="RefSeq" id="WP_394827137.1">
    <property type="nucleotide sequence ID" value="NZ_CP089984.1"/>
</dbReference>
<feature type="transmembrane region" description="Helical" evidence="1">
    <location>
        <begin position="289"/>
        <end position="318"/>
    </location>
</feature>
<reference evidence="2 3" key="1">
    <citation type="submission" date="2021-12" db="EMBL/GenBank/DDBJ databases">
        <title>Discovery of the Pendulisporaceae a myxobacterial family with distinct sporulation behavior and unique specialized metabolism.</title>
        <authorList>
            <person name="Garcia R."/>
            <person name="Popoff A."/>
            <person name="Bader C.D."/>
            <person name="Loehr J."/>
            <person name="Walesch S."/>
            <person name="Walt C."/>
            <person name="Boldt J."/>
            <person name="Bunk B."/>
            <person name="Haeckl F.J.F.P.J."/>
            <person name="Gunesch A.P."/>
            <person name="Birkelbach J."/>
            <person name="Nuebel U."/>
            <person name="Pietschmann T."/>
            <person name="Bach T."/>
            <person name="Mueller R."/>
        </authorList>
    </citation>
    <scope>NUCLEOTIDE SEQUENCE [LARGE SCALE GENOMIC DNA]</scope>
    <source>
        <strain evidence="2 3">MSr11954</strain>
    </source>
</reference>
<protein>
    <submittedName>
        <fullName evidence="2">Uncharacterized protein</fullName>
    </submittedName>
</protein>
<name>A0ABZ2M5I3_9BACT</name>
<gene>
    <name evidence="2" type="ORF">LZC94_09515</name>
</gene>
<keyword evidence="1" id="KW-1133">Transmembrane helix</keyword>
<evidence type="ECO:0000256" key="1">
    <source>
        <dbReference type="SAM" id="Phobius"/>
    </source>
</evidence>
<evidence type="ECO:0000313" key="2">
    <source>
        <dbReference type="EMBL" id="WXB17503.1"/>
    </source>
</evidence>
<feature type="transmembrane region" description="Helical" evidence="1">
    <location>
        <begin position="423"/>
        <end position="439"/>
    </location>
</feature>
<feature type="transmembrane region" description="Helical" evidence="1">
    <location>
        <begin position="231"/>
        <end position="251"/>
    </location>
</feature>
<feature type="transmembrane region" description="Helical" evidence="1">
    <location>
        <begin position="89"/>
        <end position="107"/>
    </location>
</feature>
<feature type="transmembrane region" description="Helical" evidence="1">
    <location>
        <begin position="473"/>
        <end position="490"/>
    </location>
</feature>